<protein>
    <submittedName>
        <fullName evidence="1">Uncharacterized protein</fullName>
    </submittedName>
</protein>
<organism evidence="1 2">
    <name type="scientific">Candida parapsilosis</name>
    <name type="common">Yeast</name>
    <dbReference type="NCBI Taxonomy" id="5480"/>
    <lineage>
        <taxon>Eukaryota</taxon>
        <taxon>Fungi</taxon>
        <taxon>Dikarya</taxon>
        <taxon>Ascomycota</taxon>
        <taxon>Saccharomycotina</taxon>
        <taxon>Pichiomycetes</taxon>
        <taxon>Debaryomycetaceae</taxon>
        <taxon>Candida/Lodderomyces clade</taxon>
        <taxon>Candida</taxon>
    </lineage>
</organism>
<evidence type="ECO:0000313" key="1">
    <source>
        <dbReference type="EMBL" id="KAF6052350.1"/>
    </source>
</evidence>
<accession>A0A8X7NME4</accession>
<evidence type="ECO:0000313" key="2">
    <source>
        <dbReference type="Proteomes" id="UP000590412"/>
    </source>
</evidence>
<name>A0A8X7NME4_CANPA</name>
<dbReference type="Proteomes" id="UP000590412">
    <property type="component" value="Unassembled WGS sequence"/>
</dbReference>
<sequence length="454" mass="50339">MKYSIYNDSVAKLISRNDKDEFQFYKVDTLGDLSLEGSVFLDESVIDFTWGKASSSTKKREANGAVKVQAVDDLVVALLSSGHVITISSRSRTVVRHDVKIQLSHILAVEDNTIWGLSKGNVYKVELDGKSTKVKVPEFKSIVVKSGIVYIGTSSGLLIGKINKNTFNKDMDIETGFEVLSVEVLGSSIVAASQSKAVLVHDGAVTKKLAAGENGVKVQVAGDVYIISDDLLKVFTPEGDFIKDIKTSHSIDYVLTIDDTKYVSWHDGAGIHIQRITQDTNTISFQNGTSITPKRSTLIHIENNTEERDAEDVKTQLHEQLSRDKPNEEKISQLCLSLHNDDDVKQLVTDLSYEDVEKLFKITTTNMPIWLKWILLIHGNSIAKSSVSVKDLQQDLRSNVGTMPHLYAIKGKLQLLQLQSQIKDAPVDNDITTTVEDETMIYANGEVDENLNRL</sequence>
<reference evidence="1" key="1">
    <citation type="submission" date="2020-03" db="EMBL/GenBank/DDBJ databases">
        <title>FDA dAtabase for Regulatory Grade micrObial Sequences (FDA-ARGOS): Supporting development and validation of Infectious Disease Dx tests.</title>
        <authorList>
            <person name="Campos J."/>
            <person name="Goldberg B."/>
            <person name="Tallon L."/>
            <person name="Sadzewicz L."/>
            <person name="Vavikolanu K."/>
            <person name="Mehta A."/>
            <person name="Aluvathingal J."/>
            <person name="Nadendla S."/>
            <person name="Nandy P."/>
            <person name="Geyer C."/>
            <person name="Yan Y."/>
            <person name="Sichtig H."/>
        </authorList>
    </citation>
    <scope>NUCLEOTIDE SEQUENCE [LARGE SCALE GENOMIC DNA]</scope>
    <source>
        <strain evidence="1">FDAARGOS_652</strain>
    </source>
</reference>
<dbReference type="EMBL" id="JABWAB010000004">
    <property type="protein sequence ID" value="KAF6052350.1"/>
    <property type="molecule type" value="Genomic_DNA"/>
</dbReference>
<dbReference type="OrthoDB" id="30195at2759"/>
<dbReference type="AlphaFoldDB" id="A0A8X7NME4"/>
<gene>
    <name evidence="1" type="ORF">FOB60_002606</name>
</gene>
<proteinExistence type="predicted"/>
<comment type="caution">
    <text evidence="1">The sequence shown here is derived from an EMBL/GenBank/DDBJ whole genome shotgun (WGS) entry which is preliminary data.</text>
</comment>